<gene>
    <name evidence="3" type="ORF">JOC47_002965</name>
</gene>
<dbReference type="Proteomes" id="UP000774000">
    <property type="component" value="Unassembled WGS sequence"/>
</dbReference>
<evidence type="ECO:0000256" key="1">
    <source>
        <dbReference type="SAM" id="SignalP"/>
    </source>
</evidence>
<dbReference type="InterPro" id="IPR019606">
    <property type="entry name" value="GerMN"/>
</dbReference>
<reference evidence="3" key="1">
    <citation type="submission" date="2021-01" db="EMBL/GenBank/DDBJ databases">
        <title>Genomic Encyclopedia of Type Strains, Phase IV (KMG-IV): sequencing the most valuable type-strain genomes for metagenomic binning, comparative biology and taxonomic classification.</title>
        <authorList>
            <person name="Goeker M."/>
        </authorList>
    </citation>
    <scope>NUCLEOTIDE SEQUENCE</scope>
    <source>
        <strain evidence="3">DSM 23230</strain>
    </source>
</reference>
<dbReference type="SMART" id="SM00909">
    <property type="entry name" value="Germane"/>
    <property type="match status" value="1"/>
</dbReference>
<dbReference type="Pfam" id="PF10646">
    <property type="entry name" value="Germane"/>
    <property type="match status" value="1"/>
</dbReference>
<dbReference type="AlphaFoldDB" id="A0A939BN34"/>
<evidence type="ECO:0000259" key="2">
    <source>
        <dbReference type="SMART" id="SM00909"/>
    </source>
</evidence>
<protein>
    <recommendedName>
        <fullName evidence="2">GerMN domain-containing protein</fullName>
    </recommendedName>
</protein>
<feature type="domain" description="GerMN" evidence="2">
    <location>
        <begin position="231"/>
        <end position="320"/>
    </location>
</feature>
<comment type="caution">
    <text evidence="3">The sequence shown here is derived from an EMBL/GenBank/DDBJ whole genome shotgun (WGS) entry which is preliminary data.</text>
</comment>
<dbReference type="RefSeq" id="WP_204703093.1">
    <property type="nucleotide sequence ID" value="NZ_JAFBDQ010000025.1"/>
</dbReference>
<evidence type="ECO:0000313" key="4">
    <source>
        <dbReference type="Proteomes" id="UP000774000"/>
    </source>
</evidence>
<keyword evidence="1" id="KW-0732">Signal</keyword>
<feature type="chain" id="PRO_5039409885" description="GerMN domain-containing protein" evidence="1">
    <location>
        <begin position="22"/>
        <end position="340"/>
    </location>
</feature>
<dbReference type="EMBL" id="JAFBDQ010000025">
    <property type="protein sequence ID" value="MBM7558095.1"/>
    <property type="molecule type" value="Genomic_DNA"/>
</dbReference>
<accession>A0A939BN34</accession>
<keyword evidence="4" id="KW-1185">Reference proteome</keyword>
<proteinExistence type="predicted"/>
<dbReference type="PROSITE" id="PS51257">
    <property type="entry name" value="PROKAR_LIPOPROTEIN"/>
    <property type="match status" value="1"/>
</dbReference>
<organism evidence="3 4">
    <name type="scientific">Halanaerobacter jeridensis</name>
    <dbReference type="NCBI Taxonomy" id="706427"/>
    <lineage>
        <taxon>Bacteria</taxon>
        <taxon>Bacillati</taxon>
        <taxon>Bacillota</taxon>
        <taxon>Clostridia</taxon>
        <taxon>Halanaerobiales</taxon>
        <taxon>Halobacteroidaceae</taxon>
        <taxon>Halanaerobacter</taxon>
    </lineage>
</organism>
<name>A0A939BN34_9FIRM</name>
<feature type="signal peptide" evidence="1">
    <location>
        <begin position="1"/>
        <end position="21"/>
    </location>
</feature>
<evidence type="ECO:0000313" key="3">
    <source>
        <dbReference type="EMBL" id="MBM7558095.1"/>
    </source>
</evidence>
<sequence>MKKIIVVLLVAVSLISCTSQKQNLETVQAEISDYYPFLEDTHLTYAGRGNEFAGREVYFDFIQDEQAQMRVDTGGTTLAQVVEITNGELRRLTSQEGFYYWQELKVEDDNDYEVLLKEPLTKGTTWTLQDGRKRYISGENVEVTTPQGDYEALEVTTEGEEYKQIDYYAKDIGLVLSQYKSGEVVIETLLKDIERDRAVEQQVKFFYPDFAAEEIKYIRREVEFKTNDSPEEVFTLELRKEAPEGLTAVMSENTTINNIELNREDKIVKVDFSKELLTDMNAGHVLESLIVQSLVDTFGRYYQVDKVYFSLDGKAYESGHMMLEEGDYFEVEEDMIEYQD</sequence>